<feature type="transmembrane region" description="Helical" evidence="1">
    <location>
        <begin position="57"/>
        <end position="73"/>
    </location>
</feature>
<dbReference type="AlphaFoldDB" id="A0A1S1VAJ6"/>
<comment type="caution">
    <text evidence="3">The sequence shown here is derived from an EMBL/GenBank/DDBJ whole genome shotgun (WGS) entry which is preliminary data.</text>
</comment>
<evidence type="ECO:0000313" key="4">
    <source>
        <dbReference type="Proteomes" id="UP000180254"/>
    </source>
</evidence>
<dbReference type="Pfam" id="PF22570">
    <property type="entry name" value="LiaF-TM"/>
    <property type="match status" value="1"/>
</dbReference>
<dbReference type="PANTHER" id="PTHR40763:SF5">
    <property type="entry name" value="MEMBRANE PROTEIN"/>
    <property type="match status" value="1"/>
</dbReference>
<dbReference type="PANTHER" id="PTHR40763">
    <property type="entry name" value="MEMBRANE PROTEIN-RELATED"/>
    <property type="match status" value="1"/>
</dbReference>
<keyword evidence="4" id="KW-1185">Reference proteome</keyword>
<gene>
    <name evidence="3" type="ORF">EUAN_03390</name>
</gene>
<organism evidence="3 4">
    <name type="scientific">Andreesenia angusta</name>
    <dbReference type="NCBI Taxonomy" id="39480"/>
    <lineage>
        <taxon>Bacteria</taxon>
        <taxon>Bacillati</taxon>
        <taxon>Bacillota</taxon>
        <taxon>Tissierellia</taxon>
        <taxon>Tissierellales</taxon>
        <taxon>Gottschalkiaceae</taxon>
        <taxon>Andreesenia</taxon>
    </lineage>
</organism>
<dbReference type="STRING" id="39480.EUAN_03390"/>
<keyword evidence="1" id="KW-1133">Transmembrane helix</keyword>
<feature type="domain" description="LiaF transmembrane" evidence="2">
    <location>
        <begin position="28"/>
        <end position="76"/>
    </location>
</feature>
<dbReference type="EMBL" id="MKIE01000001">
    <property type="protein sequence ID" value="OHW63475.1"/>
    <property type="molecule type" value="Genomic_DNA"/>
</dbReference>
<evidence type="ECO:0000256" key="1">
    <source>
        <dbReference type="SAM" id="Phobius"/>
    </source>
</evidence>
<accession>A0A1S1VAJ6</accession>
<protein>
    <recommendedName>
        <fullName evidence="2">LiaF transmembrane domain-containing protein</fullName>
    </recommendedName>
</protein>
<evidence type="ECO:0000259" key="2">
    <source>
        <dbReference type="Pfam" id="PF22570"/>
    </source>
</evidence>
<sequence length="196" mass="21867">MHPLCFFSFKRGKKSIKREVIDMKRKTVMGILFILAGIVIFTVRINEFNFSTLLHRYWPAVIILIGILILFSGEGKGIKMSHDDIQSDDYIDYMNIFSSLTTLNESSKFKGGAVTTVFGAAEIDLRPATIDPERCELSLTAMFGGVEIRLPENCNVIISGIPIFGGWENKKLPTKDPSLPVVRIKCFVAFGGIEIS</sequence>
<dbReference type="Proteomes" id="UP000180254">
    <property type="component" value="Unassembled WGS sequence"/>
</dbReference>
<feature type="transmembrane region" description="Helical" evidence="1">
    <location>
        <begin position="27"/>
        <end position="45"/>
    </location>
</feature>
<keyword evidence="1" id="KW-0472">Membrane</keyword>
<dbReference type="InterPro" id="IPR054331">
    <property type="entry name" value="LiaF_TM"/>
</dbReference>
<proteinExistence type="predicted"/>
<keyword evidence="1" id="KW-0812">Transmembrane</keyword>
<reference evidence="3 4" key="1">
    <citation type="submission" date="2016-09" db="EMBL/GenBank/DDBJ databases">
        <title>Genome sequence of Eubacterium angustum.</title>
        <authorList>
            <person name="Poehlein A."/>
            <person name="Daniel R."/>
        </authorList>
    </citation>
    <scope>NUCLEOTIDE SEQUENCE [LARGE SCALE GENOMIC DNA]</scope>
    <source>
        <strain evidence="3 4">DSM 1989</strain>
    </source>
</reference>
<name>A0A1S1VAJ6_9FIRM</name>
<evidence type="ECO:0000313" key="3">
    <source>
        <dbReference type="EMBL" id="OHW63475.1"/>
    </source>
</evidence>